<keyword evidence="1" id="KW-0472">Membrane</keyword>
<dbReference type="RefSeq" id="WP_014956323.1">
    <property type="nucleotide sequence ID" value="NC_018645.1"/>
</dbReference>
<keyword evidence="3" id="KW-1185">Reference proteome</keyword>
<reference evidence="2 3" key="1">
    <citation type="journal article" date="2013" name="Environ. Microbiol.">
        <title>Complete genome, catabolic sub-proteomes and key-metabolites of Desulfobacula toluolica Tol2, a marine, aromatic compound-degrading, sulfate-reducing bacterium.</title>
        <authorList>
            <person name="Wohlbrand L."/>
            <person name="Jacob J.H."/>
            <person name="Kube M."/>
            <person name="Mussmann M."/>
            <person name="Jarling R."/>
            <person name="Beck A."/>
            <person name="Amann R."/>
            <person name="Wilkes H."/>
            <person name="Reinhardt R."/>
            <person name="Rabus R."/>
        </authorList>
    </citation>
    <scope>NUCLEOTIDE SEQUENCE [LARGE SCALE GENOMIC DNA]</scope>
    <source>
        <strain evidence="3">DSM 7467 / Tol2</strain>
    </source>
</reference>
<sequence>MIKLHNICPQYITDEAVPSSTGAQMRAIVEACKACDIPFRTLPGLGNIIDCKVDIKTLRDVAYKDLLRRKPVELDTDKISGYLHDKIVLVTGAGGSIGRIIAGLTLVTVVFMRNVIYNMNEKGLRT</sequence>
<evidence type="ECO:0000256" key="1">
    <source>
        <dbReference type="SAM" id="Phobius"/>
    </source>
</evidence>
<keyword evidence="1" id="KW-0812">Transmembrane</keyword>
<dbReference type="HOGENOM" id="CLU_1977962_0_0_7"/>
<dbReference type="Proteomes" id="UP000007347">
    <property type="component" value="Chromosome"/>
</dbReference>
<dbReference type="PATRIC" id="fig|651182.5.peg.963"/>
<dbReference type="AlphaFoldDB" id="K0NDK0"/>
<dbReference type="KEGG" id="dto:TOL2_C08030"/>
<protein>
    <submittedName>
        <fullName evidence="2">Polysaccharide biosynthesis protein CapD</fullName>
    </submittedName>
</protein>
<name>K0NDK0_DESTT</name>
<proteinExistence type="predicted"/>
<keyword evidence="1" id="KW-1133">Transmembrane helix</keyword>
<dbReference type="PANTHER" id="PTHR43318">
    <property type="entry name" value="UDP-N-ACETYLGLUCOSAMINE 4,6-DEHYDRATASE"/>
    <property type="match status" value="1"/>
</dbReference>
<feature type="transmembrane region" description="Helical" evidence="1">
    <location>
        <begin position="87"/>
        <end position="112"/>
    </location>
</feature>
<organism evidence="2 3">
    <name type="scientific">Desulfobacula toluolica (strain DSM 7467 / Tol2)</name>
    <dbReference type="NCBI Taxonomy" id="651182"/>
    <lineage>
        <taxon>Bacteria</taxon>
        <taxon>Pseudomonadati</taxon>
        <taxon>Thermodesulfobacteriota</taxon>
        <taxon>Desulfobacteria</taxon>
        <taxon>Desulfobacterales</taxon>
        <taxon>Desulfobacteraceae</taxon>
        <taxon>Desulfobacula</taxon>
    </lineage>
</organism>
<gene>
    <name evidence="2" type="ordered locus">TOL2_C08030</name>
</gene>
<dbReference type="STRING" id="651182.TOL2_C08030"/>
<dbReference type="InterPro" id="IPR051203">
    <property type="entry name" value="Polysaccharide_Synthase-Rel"/>
</dbReference>
<dbReference type="EMBL" id="FO203503">
    <property type="protein sequence ID" value="CCK78971.1"/>
    <property type="molecule type" value="Genomic_DNA"/>
</dbReference>
<evidence type="ECO:0000313" key="2">
    <source>
        <dbReference type="EMBL" id="CCK78971.1"/>
    </source>
</evidence>
<dbReference type="Gene3D" id="3.40.50.720">
    <property type="entry name" value="NAD(P)-binding Rossmann-like Domain"/>
    <property type="match status" value="1"/>
</dbReference>
<dbReference type="PANTHER" id="PTHR43318:SF1">
    <property type="entry name" value="POLYSACCHARIDE BIOSYNTHESIS PROTEIN EPSC-RELATED"/>
    <property type="match status" value="1"/>
</dbReference>
<accession>K0NDK0</accession>
<evidence type="ECO:0000313" key="3">
    <source>
        <dbReference type="Proteomes" id="UP000007347"/>
    </source>
</evidence>